<proteinExistence type="predicted"/>
<dbReference type="RefSeq" id="WP_215795702.1">
    <property type="nucleotide sequence ID" value="NZ_JAHKKG010000020.1"/>
</dbReference>
<protein>
    <recommendedName>
        <fullName evidence="3">Restriction endonuclease type IV Mrr domain-containing protein</fullName>
    </recommendedName>
</protein>
<reference evidence="1 2" key="1">
    <citation type="submission" date="2021-06" db="EMBL/GenBank/DDBJ databases">
        <title>Actinoplanes lichenicola sp. nov., and Actinoplanes ovalisporus sp. nov., isolated from lichen in Thailand.</title>
        <authorList>
            <person name="Saeng-In P."/>
            <person name="Kanchanasin P."/>
            <person name="Yuki M."/>
            <person name="Kudo T."/>
            <person name="Ohkuma M."/>
            <person name="Phongsopitanun W."/>
            <person name="Tanasupawat S."/>
        </authorList>
    </citation>
    <scope>NUCLEOTIDE SEQUENCE [LARGE SCALE GENOMIC DNA]</scope>
    <source>
        <strain evidence="1 2">NBRC 110975</strain>
    </source>
</reference>
<evidence type="ECO:0000313" key="2">
    <source>
        <dbReference type="Proteomes" id="UP001519654"/>
    </source>
</evidence>
<accession>A0ABS5Z4A6</accession>
<keyword evidence="2" id="KW-1185">Reference proteome</keyword>
<dbReference type="EMBL" id="JAHKKG010000020">
    <property type="protein sequence ID" value="MBU2670472.1"/>
    <property type="molecule type" value="Genomic_DNA"/>
</dbReference>
<gene>
    <name evidence="1" type="ORF">KOI35_43925</name>
</gene>
<dbReference type="Proteomes" id="UP001519654">
    <property type="component" value="Unassembled WGS sequence"/>
</dbReference>
<sequence>MPTPNDELLLLVPKAIVRLELHMNAEDFFRHDILNFLVSRENPSSSMNAAVKKKPVTKYSVERKYREKFYTGKPGVAKRINTAISAENPELLQTYKDKKTSTRTFSLSHSDIASITGSPPPDYEQLLQEVLDTPAGKPDAKAYERRIKALLTELFYPHLVCPVEQASLHEGREIVDLSYTNDSPHGFFRWLADNYPAPQVFIECKNYSAPISNPEIHQLRSRLAPSRGMFGMLIYRGNADKNRIWSGCLDAFHDDTKFMIPLDDEDLEILVQEQLRPTGPEAFGYLHKLFLRIINS</sequence>
<organism evidence="1 2">
    <name type="scientific">Paractinoplanes bogorensis</name>
    <dbReference type="NCBI Taxonomy" id="1610840"/>
    <lineage>
        <taxon>Bacteria</taxon>
        <taxon>Bacillati</taxon>
        <taxon>Actinomycetota</taxon>
        <taxon>Actinomycetes</taxon>
        <taxon>Micromonosporales</taxon>
        <taxon>Micromonosporaceae</taxon>
        <taxon>Paractinoplanes</taxon>
    </lineage>
</organism>
<evidence type="ECO:0000313" key="1">
    <source>
        <dbReference type="EMBL" id="MBU2670472.1"/>
    </source>
</evidence>
<evidence type="ECO:0008006" key="3">
    <source>
        <dbReference type="Google" id="ProtNLM"/>
    </source>
</evidence>
<name>A0ABS5Z4A6_9ACTN</name>
<comment type="caution">
    <text evidence="1">The sequence shown here is derived from an EMBL/GenBank/DDBJ whole genome shotgun (WGS) entry which is preliminary data.</text>
</comment>